<dbReference type="GO" id="GO:0006730">
    <property type="term" value="P:one-carbon metabolic process"/>
    <property type="evidence" value="ECO:0007669"/>
    <property type="project" value="UniProtKB-KW"/>
</dbReference>
<gene>
    <name evidence="4" type="ORF">GH714_009283</name>
</gene>
<dbReference type="GO" id="GO:0006189">
    <property type="term" value="P:'de novo' IMP biosynthetic process"/>
    <property type="evidence" value="ECO:0007669"/>
    <property type="project" value="InterPro"/>
</dbReference>
<dbReference type="PANTHER" id="PTHR42706">
    <property type="entry name" value="FORMYLTETRAHYDROFOLATE DEFORMYLASE"/>
    <property type="match status" value="1"/>
</dbReference>
<dbReference type="EMBL" id="JAAGAX010000005">
    <property type="protein sequence ID" value="KAF2313104.1"/>
    <property type="molecule type" value="Genomic_DNA"/>
</dbReference>
<feature type="domain" description="Formyl transferase N-terminal" evidence="3">
    <location>
        <begin position="106"/>
        <end position="166"/>
    </location>
</feature>
<dbReference type="Pfam" id="PF00551">
    <property type="entry name" value="Formyl_trans_N"/>
    <property type="match status" value="1"/>
</dbReference>
<evidence type="ECO:0000256" key="1">
    <source>
        <dbReference type="ARBA" id="ARBA00022563"/>
    </source>
</evidence>
<dbReference type="GO" id="GO:0008864">
    <property type="term" value="F:formyltetrahydrofolate deformylase activity"/>
    <property type="evidence" value="ECO:0007669"/>
    <property type="project" value="InterPro"/>
</dbReference>
<dbReference type="InterPro" id="IPR004810">
    <property type="entry name" value="PurU"/>
</dbReference>
<name>A0A6A6MII3_HEVBR</name>
<sequence length="176" mass="19990">MRLVLLRIASRGENILGADVFAPENKNVFYSRIEFVFDRVKWPRAQMDEDFLKLSKMFNAKTFVVRVPDLDPKFKVAVLVSKQEHCLTDLLHRWPDGRFPMAITCILSGYFLRGYGKYIINIHHGLLPSFRGGHPSEQAFDSGVKLIGATGHLVTEELDAGPIIEQMHGAEWYGTV</sequence>
<dbReference type="Proteomes" id="UP000467840">
    <property type="component" value="Chromosome 15"/>
</dbReference>
<protein>
    <recommendedName>
        <fullName evidence="3">Formyl transferase N-terminal domain-containing protein</fullName>
    </recommendedName>
</protein>
<organism evidence="4 5">
    <name type="scientific">Hevea brasiliensis</name>
    <name type="common">Para rubber tree</name>
    <name type="synonym">Siphonia brasiliensis</name>
    <dbReference type="NCBI Taxonomy" id="3981"/>
    <lineage>
        <taxon>Eukaryota</taxon>
        <taxon>Viridiplantae</taxon>
        <taxon>Streptophyta</taxon>
        <taxon>Embryophyta</taxon>
        <taxon>Tracheophyta</taxon>
        <taxon>Spermatophyta</taxon>
        <taxon>Magnoliopsida</taxon>
        <taxon>eudicotyledons</taxon>
        <taxon>Gunneridae</taxon>
        <taxon>Pentapetalae</taxon>
        <taxon>rosids</taxon>
        <taxon>fabids</taxon>
        <taxon>Malpighiales</taxon>
        <taxon>Euphorbiaceae</taxon>
        <taxon>Crotonoideae</taxon>
        <taxon>Micrandreae</taxon>
        <taxon>Hevea</taxon>
    </lineage>
</organism>
<evidence type="ECO:0000256" key="2">
    <source>
        <dbReference type="ARBA" id="ARBA00022801"/>
    </source>
</evidence>
<dbReference type="Gene3D" id="3.40.50.170">
    <property type="entry name" value="Formyl transferase, N-terminal domain"/>
    <property type="match status" value="1"/>
</dbReference>
<keyword evidence="2" id="KW-0378">Hydrolase</keyword>
<evidence type="ECO:0000313" key="5">
    <source>
        <dbReference type="Proteomes" id="UP000467840"/>
    </source>
</evidence>
<dbReference type="AlphaFoldDB" id="A0A6A6MII3"/>
<keyword evidence="5" id="KW-1185">Reference proteome</keyword>
<evidence type="ECO:0000259" key="3">
    <source>
        <dbReference type="Pfam" id="PF00551"/>
    </source>
</evidence>
<dbReference type="SUPFAM" id="SSF53328">
    <property type="entry name" value="Formyltransferase"/>
    <property type="match status" value="1"/>
</dbReference>
<proteinExistence type="predicted"/>
<evidence type="ECO:0000313" key="4">
    <source>
        <dbReference type="EMBL" id="KAF2313104.1"/>
    </source>
</evidence>
<reference evidence="4 5" key="1">
    <citation type="journal article" date="2020" name="Mol. Plant">
        <title>The Chromosome-Based Rubber Tree Genome Provides New Insights into Spurge Genome Evolution and Rubber Biosynthesis.</title>
        <authorList>
            <person name="Liu J."/>
            <person name="Shi C."/>
            <person name="Shi C.C."/>
            <person name="Li W."/>
            <person name="Zhang Q.J."/>
            <person name="Zhang Y."/>
            <person name="Li K."/>
            <person name="Lu H.F."/>
            <person name="Shi C."/>
            <person name="Zhu S.T."/>
            <person name="Xiao Z.Y."/>
            <person name="Nan H."/>
            <person name="Yue Y."/>
            <person name="Zhu X.G."/>
            <person name="Wu Y."/>
            <person name="Hong X.N."/>
            <person name="Fan G.Y."/>
            <person name="Tong Y."/>
            <person name="Zhang D."/>
            <person name="Mao C.L."/>
            <person name="Liu Y.L."/>
            <person name="Hao S.J."/>
            <person name="Liu W.Q."/>
            <person name="Lv M.Q."/>
            <person name="Zhang H.B."/>
            <person name="Liu Y."/>
            <person name="Hu-Tang G.R."/>
            <person name="Wang J.P."/>
            <person name="Wang J.H."/>
            <person name="Sun Y.H."/>
            <person name="Ni S.B."/>
            <person name="Chen W.B."/>
            <person name="Zhang X.C."/>
            <person name="Jiao Y.N."/>
            <person name="Eichler E.E."/>
            <person name="Li G.H."/>
            <person name="Liu X."/>
            <person name="Gao L.Z."/>
        </authorList>
    </citation>
    <scope>NUCLEOTIDE SEQUENCE [LARGE SCALE GENOMIC DNA]</scope>
    <source>
        <strain evidence="5">cv. GT1</strain>
        <tissue evidence="4">Leaf</tissue>
    </source>
</reference>
<dbReference type="PANTHER" id="PTHR42706:SF1">
    <property type="entry name" value="FORMYLTETRAHYDROFOLATE DEFORMYLASE 2, MITOCHONDRIAL"/>
    <property type="match status" value="1"/>
</dbReference>
<dbReference type="InterPro" id="IPR036477">
    <property type="entry name" value="Formyl_transf_N_sf"/>
</dbReference>
<keyword evidence="1" id="KW-0554">One-carbon metabolism</keyword>
<comment type="caution">
    <text evidence="4">The sequence shown here is derived from an EMBL/GenBank/DDBJ whole genome shotgun (WGS) entry which is preliminary data.</text>
</comment>
<dbReference type="InterPro" id="IPR002376">
    <property type="entry name" value="Formyl_transf_N"/>
</dbReference>
<accession>A0A6A6MII3</accession>
<dbReference type="PRINTS" id="PR01575">
    <property type="entry name" value="FFH4HYDRLASE"/>
</dbReference>